<dbReference type="InterPro" id="IPR028992">
    <property type="entry name" value="Hedgehog/Intein_dom"/>
</dbReference>
<evidence type="ECO:0000259" key="1">
    <source>
        <dbReference type="Pfam" id="PF13403"/>
    </source>
</evidence>
<dbReference type="Pfam" id="PF13403">
    <property type="entry name" value="Hint_2"/>
    <property type="match status" value="1"/>
</dbReference>
<dbReference type="InterPro" id="IPR036844">
    <property type="entry name" value="Hint_dom_sf"/>
</dbReference>
<organism evidence="2 3">
    <name type="scientific">Paracoccus thiocyanatus</name>
    <dbReference type="NCBI Taxonomy" id="34006"/>
    <lineage>
        <taxon>Bacteria</taxon>
        <taxon>Pseudomonadati</taxon>
        <taxon>Pseudomonadota</taxon>
        <taxon>Alphaproteobacteria</taxon>
        <taxon>Rhodobacterales</taxon>
        <taxon>Paracoccaceae</taxon>
        <taxon>Paracoccus</taxon>
    </lineage>
</organism>
<feature type="domain" description="Hedgehog/Intein (Hint)" evidence="1">
    <location>
        <begin position="226"/>
        <end position="372"/>
    </location>
</feature>
<protein>
    <submittedName>
        <fullName evidence="2">Hint domain-containing protein</fullName>
    </submittedName>
</protein>
<reference evidence="2 3" key="1">
    <citation type="submission" date="2017-01" db="EMBL/GenBank/DDBJ databases">
        <authorList>
            <person name="Varghese N."/>
            <person name="Submissions S."/>
        </authorList>
    </citation>
    <scope>NUCLEOTIDE SEQUENCE [LARGE SCALE GENOMIC DNA]</scope>
    <source>
        <strain evidence="2 3">ATCC 700171</strain>
    </source>
</reference>
<dbReference type="SUPFAM" id="SSF51294">
    <property type="entry name" value="Hedgehog/intein (Hint) domain"/>
    <property type="match status" value="1"/>
</dbReference>
<accession>A0A1N6VK30</accession>
<dbReference type="EMBL" id="FTMK01000014">
    <property type="protein sequence ID" value="SIQ78200.1"/>
    <property type="molecule type" value="Genomic_DNA"/>
</dbReference>
<dbReference type="RefSeq" id="WP_223191422.1">
    <property type="nucleotide sequence ID" value="NZ_FTMK01000014.1"/>
</dbReference>
<sequence>MAIINIDLLSGETVIDSTNASDGDTIDLNVIDSGTLIVDGVDVSISNLVGVGAASSPTFAAQNGGSLTLDQGLLNADLLTNTTFEVRDSGTVTLDASTLSVGLTETVLNEFNVEFTGEYHTGKFVYDPPAVSLLVLNPQTLNVSGMQATDIFEVDGRTNFQLDSSDPEDAYRDGVLHLTSPGTPLLAETVNVEIPMTRAEFDLFLSDQSTYLNGDTFIFPGTLATPCFCRGTLILTDEGEVPVEKLRAGDIVMTRDHGPQPIEWIGSRHLGPEFLDKNPKLLPIRISAGALGAGLPSQDLVVSPQHRILVRSRIAQRMFGASEVLVAAKQLLQLDGIDIAHDLAEAEYFHILFRQHEVVISNGAETESLYTGPEALKSVGAQALQEIFSLFPQLRARDYSAVPARSLLSGRQGRKLAVRHAANGRALVS</sequence>
<name>A0A1N6VK30_9RHOB</name>
<dbReference type="Proteomes" id="UP000323956">
    <property type="component" value="Unassembled WGS sequence"/>
</dbReference>
<gene>
    <name evidence="2" type="ORF">SAMN05421641_11419</name>
</gene>
<proteinExistence type="predicted"/>
<evidence type="ECO:0000313" key="3">
    <source>
        <dbReference type="Proteomes" id="UP000323956"/>
    </source>
</evidence>
<dbReference type="AlphaFoldDB" id="A0A1N6VK30"/>
<evidence type="ECO:0000313" key="2">
    <source>
        <dbReference type="EMBL" id="SIQ78200.1"/>
    </source>
</evidence>
<dbReference type="Gene3D" id="2.170.16.10">
    <property type="entry name" value="Hedgehog/Intein (Hint) domain"/>
    <property type="match status" value="1"/>
</dbReference>